<dbReference type="Pfam" id="PF00096">
    <property type="entry name" value="zf-C2H2"/>
    <property type="match status" value="2"/>
</dbReference>
<feature type="domain" description="C2H2-type" evidence="9">
    <location>
        <begin position="489"/>
        <end position="512"/>
    </location>
</feature>
<feature type="binding site" evidence="8">
    <location>
        <position position="55"/>
    </location>
    <ligand>
        <name>Zn(2+)</name>
        <dbReference type="ChEBI" id="CHEBI:29105"/>
    </ligand>
</feature>
<comment type="subcellular location">
    <subcellularLocation>
        <location evidence="1">Nucleus</location>
    </subcellularLocation>
</comment>
<evidence type="ECO:0000259" key="10">
    <source>
        <dbReference type="PROSITE" id="PS51915"/>
    </source>
</evidence>
<dbReference type="EMBL" id="JAACXV010014327">
    <property type="protein sequence ID" value="KAF7268378.1"/>
    <property type="molecule type" value="Genomic_DNA"/>
</dbReference>
<evidence type="ECO:0000256" key="2">
    <source>
        <dbReference type="ARBA" id="ARBA00022723"/>
    </source>
</evidence>
<dbReference type="Gene3D" id="3.30.160.60">
    <property type="entry name" value="Classic Zinc Finger"/>
    <property type="match status" value="6"/>
</dbReference>
<feature type="domain" description="C2H2-type" evidence="9">
    <location>
        <begin position="403"/>
        <end position="431"/>
    </location>
</feature>
<reference evidence="11" key="1">
    <citation type="submission" date="2020-08" db="EMBL/GenBank/DDBJ databases">
        <title>Genome sequencing and assembly of the red palm weevil Rhynchophorus ferrugineus.</title>
        <authorList>
            <person name="Dias G.B."/>
            <person name="Bergman C.M."/>
            <person name="Manee M."/>
        </authorList>
    </citation>
    <scope>NUCLEOTIDE SEQUENCE</scope>
    <source>
        <strain evidence="11">AA-2017</strain>
        <tissue evidence="11">Whole larva</tissue>
    </source>
</reference>
<dbReference type="Proteomes" id="UP000625711">
    <property type="component" value="Unassembled WGS sequence"/>
</dbReference>
<feature type="domain" description="C2H2-type" evidence="9">
    <location>
        <begin position="461"/>
        <end position="488"/>
    </location>
</feature>
<proteinExistence type="predicted"/>
<feature type="domain" description="C2H2-type" evidence="9">
    <location>
        <begin position="432"/>
        <end position="460"/>
    </location>
</feature>
<dbReference type="GO" id="GO:0005634">
    <property type="term" value="C:nucleus"/>
    <property type="evidence" value="ECO:0007669"/>
    <property type="project" value="UniProtKB-SubCell"/>
</dbReference>
<accession>A0A834M2G3</accession>
<dbReference type="GO" id="GO:0008270">
    <property type="term" value="F:zinc ion binding"/>
    <property type="evidence" value="ECO:0007669"/>
    <property type="project" value="UniProtKB-UniRule"/>
</dbReference>
<evidence type="ECO:0000256" key="1">
    <source>
        <dbReference type="ARBA" id="ARBA00004123"/>
    </source>
</evidence>
<dbReference type="PANTHER" id="PTHR24394:SF29">
    <property type="entry name" value="MYONEURIN"/>
    <property type="match status" value="1"/>
</dbReference>
<feature type="domain" description="C2H2-type" evidence="9">
    <location>
        <begin position="520"/>
        <end position="548"/>
    </location>
</feature>
<keyword evidence="5 8" id="KW-0862">Zinc</keyword>
<evidence type="ECO:0000256" key="8">
    <source>
        <dbReference type="PROSITE-ProRule" id="PRU01263"/>
    </source>
</evidence>
<evidence type="ECO:0000256" key="3">
    <source>
        <dbReference type="ARBA" id="ARBA00022737"/>
    </source>
</evidence>
<evidence type="ECO:0000256" key="4">
    <source>
        <dbReference type="ARBA" id="ARBA00022771"/>
    </source>
</evidence>
<feature type="binding site" evidence="8">
    <location>
        <position position="14"/>
    </location>
    <ligand>
        <name>Zn(2+)</name>
        <dbReference type="ChEBI" id="CHEBI:29105"/>
    </ligand>
</feature>
<dbReference type="PROSITE" id="PS51915">
    <property type="entry name" value="ZAD"/>
    <property type="match status" value="1"/>
</dbReference>
<feature type="domain" description="C2H2-type" evidence="9">
    <location>
        <begin position="324"/>
        <end position="351"/>
    </location>
</feature>
<dbReference type="SUPFAM" id="SSF57667">
    <property type="entry name" value="beta-beta-alpha zinc fingers"/>
    <property type="match status" value="4"/>
</dbReference>
<dbReference type="PROSITE" id="PS50157">
    <property type="entry name" value="ZINC_FINGER_C2H2_2"/>
    <property type="match status" value="7"/>
</dbReference>
<keyword evidence="3" id="KW-0677">Repeat</keyword>
<name>A0A834M2G3_RHYFE</name>
<dbReference type="Gene3D" id="3.40.1800.20">
    <property type="match status" value="1"/>
</dbReference>
<keyword evidence="6" id="KW-0539">Nucleus</keyword>
<protein>
    <submittedName>
        <fullName evidence="11">Uncharacterized protein</fullName>
    </submittedName>
</protein>
<evidence type="ECO:0000256" key="7">
    <source>
        <dbReference type="PROSITE-ProRule" id="PRU00042"/>
    </source>
</evidence>
<keyword evidence="4 7" id="KW-0863">Zinc-finger</keyword>
<dbReference type="InterPro" id="IPR036236">
    <property type="entry name" value="Znf_C2H2_sf"/>
</dbReference>
<evidence type="ECO:0000256" key="5">
    <source>
        <dbReference type="ARBA" id="ARBA00022833"/>
    </source>
</evidence>
<evidence type="ECO:0000313" key="11">
    <source>
        <dbReference type="EMBL" id="KAF7268378.1"/>
    </source>
</evidence>
<dbReference type="GO" id="GO:0000981">
    <property type="term" value="F:DNA-binding transcription factor activity, RNA polymerase II-specific"/>
    <property type="evidence" value="ECO:0007669"/>
    <property type="project" value="TreeGrafter"/>
</dbReference>
<dbReference type="OrthoDB" id="8823111at2759"/>
<feature type="binding site" evidence="8">
    <location>
        <position position="11"/>
    </location>
    <ligand>
        <name>Zn(2+)</name>
        <dbReference type="ChEBI" id="CHEBI:29105"/>
    </ligand>
</feature>
<dbReference type="PANTHER" id="PTHR24394">
    <property type="entry name" value="ZINC FINGER PROTEIN"/>
    <property type="match status" value="1"/>
</dbReference>
<comment type="caution">
    <text evidence="11">The sequence shown here is derived from an EMBL/GenBank/DDBJ whole genome shotgun (WGS) entry which is preliminary data.</text>
</comment>
<organism evidence="11 12">
    <name type="scientific">Rhynchophorus ferrugineus</name>
    <name type="common">Red palm weevil</name>
    <name type="synonym">Curculio ferrugineus</name>
    <dbReference type="NCBI Taxonomy" id="354439"/>
    <lineage>
        <taxon>Eukaryota</taxon>
        <taxon>Metazoa</taxon>
        <taxon>Ecdysozoa</taxon>
        <taxon>Arthropoda</taxon>
        <taxon>Hexapoda</taxon>
        <taxon>Insecta</taxon>
        <taxon>Pterygota</taxon>
        <taxon>Neoptera</taxon>
        <taxon>Endopterygota</taxon>
        <taxon>Coleoptera</taxon>
        <taxon>Polyphaga</taxon>
        <taxon>Cucujiformia</taxon>
        <taxon>Curculionidae</taxon>
        <taxon>Dryophthorinae</taxon>
        <taxon>Rhynchophorus</taxon>
    </lineage>
</organism>
<dbReference type="SMART" id="SM00868">
    <property type="entry name" value="zf-AD"/>
    <property type="match status" value="1"/>
</dbReference>
<feature type="binding site" evidence="8">
    <location>
        <position position="52"/>
    </location>
    <ligand>
        <name>Zn(2+)</name>
        <dbReference type="ChEBI" id="CHEBI:29105"/>
    </ligand>
</feature>
<evidence type="ECO:0000259" key="9">
    <source>
        <dbReference type="PROSITE" id="PS50157"/>
    </source>
</evidence>
<dbReference type="SUPFAM" id="SSF57716">
    <property type="entry name" value="Glucocorticoid receptor-like (DNA-binding domain)"/>
    <property type="match status" value="1"/>
</dbReference>
<dbReference type="InterPro" id="IPR012934">
    <property type="entry name" value="Znf_AD"/>
</dbReference>
<dbReference type="SMART" id="SM00355">
    <property type="entry name" value="ZnF_C2H2"/>
    <property type="match status" value="13"/>
</dbReference>
<evidence type="ECO:0000313" key="12">
    <source>
        <dbReference type="Proteomes" id="UP000625711"/>
    </source>
</evidence>
<sequence>MVKKMDILNVCRLCGKEKSFLLSLLENGGNTYMKSLINVEIDEKDGLPKKACMICWNSLKQAYYIQQNFKEADRLLHEKCNGSEITVIKIGSDSKSLLITKERHNENSPTESEGYKPIIKNKCAMCGKQYKYLTTLKRHFILQHADSFGNKNTKNEGTSAVLSNNHSTEETKYHETNMNIAGDNDDCMSKKEVNELKCTECSKICSNKNVLLAHKRNHIQMECTVCGAKVGRYYLPIHMKSHTDGSQKCPICQQVLKNKRTLKFHIDTVHNCNTNHTNSQQICYVCGKNLKCARILKRHLRNLHKIGYTKLISKETPSSSPLEYQCSECGKQFLDRQKYISHFNNHRKKECPICKQTVSRFNYTKHVRLHSEGPENCRLCGVTCKNSESLRGHMYYTHSTKEYTCSTCDKCFKSNFYRKMHIKLHHTGERNHICDYCGKGFITLHHLKSHIKIHHSQSKPYTCISCDKCFTNIKALLQHERRHSPEGNYTCGICLEKFAKKTDLRTHKSALHKIVEMKRCECMKCGKIFSSEFALKKHIQSNHGNIENPGENCRESQLTNNLVSKK</sequence>
<dbReference type="PROSITE" id="PS00028">
    <property type="entry name" value="ZINC_FINGER_C2H2_1"/>
    <property type="match status" value="11"/>
</dbReference>
<dbReference type="AlphaFoldDB" id="A0A834M2G3"/>
<dbReference type="InterPro" id="IPR013087">
    <property type="entry name" value="Znf_C2H2_type"/>
</dbReference>
<dbReference type="FunFam" id="3.30.160.60:FF:000624">
    <property type="entry name" value="zinc finger protein 697"/>
    <property type="match status" value="1"/>
</dbReference>
<keyword evidence="12" id="KW-1185">Reference proteome</keyword>
<keyword evidence="2 8" id="KW-0479">Metal-binding</keyword>
<gene>
    <name evidence="11" type="ORF">GWI33_018480</name>
</gene>
<evidence type="ECO:0000256" key="6">
    <source>
        <dbReference type="ARBA" id="ARBA00023242"/>
    </source>
</evidence>
<dbReference type="Pfam" id="PF07776">
    <property type="entry name" value="zf-AD"/>
    <property type="match status" value="1"/>
</dbReference>
<feature type="domain" description="ZAD" evidence="10">
    <location>
        <begin position="9"/>
        <end position="79"/>
    </location>
</feature>
<feature type="domain" description="C2H2-type" evidence="9">
    <location>
        <begin position="196"/>
        <end position="218"/>
    </location>
</feature>